<feature type="region of interest" description="Disordered" evidence="2">
    <location>
        <begin position="145"/>
        <end position="177"/>
    </location>
</feature>
<evidence type="ECO:0000313" key="5">
    <source>
        <dbReference type="Proteomes" id="UP000219869"/>
    </source>
</evidence>
<dbReference type="EMBL" id="NTXW01000044">
    <property type="protein sequence ID" value="PEQ83457.1"/>
    <property type="molecule type" value="Genomic_DNA"/>
</dbReference>
<keyword evidence="3" id="KW-0472">Membrane</keyword>
<feature type="coiled-coil region" evidence="1">
    <location>
        <begin position="4"/>
        <end position="31"/>
    </location>
</feature>
<keyword evidence="1" id="KW-0175">Coiled coil</keyword>
<dbReference type="RefSeq" id="WP_098324112.1">
    <property type="nucleotide sequence ID" value="NZ_NTXW01000044.1"/>
</dbReference>
<dbReference type="Proteomes" id="UP000219869">
    <property type="component" value="Unassembled WGS sequence"/>
</dbReference>
<keyword evidence="3" id="KW-0812">Transmembrane</keyword>
<comment type="caution">
    <text evidence="4">The sequence shown here is derived from an EMBL/GenBank/DDBJ whole genome shotgun (WGS) entry which is preliminary data.</text>
</comment>
<feature type="region of interest" description="Disordered" evidence="2">
    <location>
        <begin position="195"/>
        <end position="216"/>
    </location>
</feature>
<sequence>MKVNISNQNRIENLKIEINRLKKEIKDSCILCITFPVMLLTMFYFGGESFNQWSVVGFSLVSTVLIISSIVSICTSTYEIFALKRKIARLQKNNFDTNKEFKKNDTGTASAAVYVNKRSKSDRNKLDEESKRRVFNQKSNIIINSSQPANTDARKQRNVEKKNNKLKSNDGTNNTTQNALGVALSVATTTSAFQNDKSTSLGCGSSSDGGGDCGGF</sequence>
<evidence type="ECO:0000256" key="3">
    <source>
        <dbReference type="SAM" id="Phobius"/>
    </source>
</evidence>
<evidence type="ECO:0000256" key="2">
    <source>
        <dbReference type="SAM" id="MobiDB-lite"/>
    </source>
</evidence>
<feature type="compositionally biased region" description="Basic and acidic residues" evidence="2">
    <location>
        <begin position="152"/>
        <end position="163"/>
    </location>
</feature>
<evidence type="ECO:0000256" key="1">
    <source>
        <dbReference type="SAM" id="Coils"/>
    </source>
</evidence>
<keyword evidence="3" id="KW-1133">Transmembrane helix</keyword>
<gene>
    <name evidence="4" type="ORF">CN475_23300</name>
</gene>
<evidence type="ECO:0000313" key="4">
    <source>
        <dbReference type="EMBL" id="PEQ83457.1"/>
    </source>
</evidence>
<protein>
    <submittedName>
        <fullName evidence="4">Uncharacterized protein</fullName>
    </submittedName>
</protein>
<feature type="transmembrane region" description="Helical" evidence="3">
    <location>
        <begin position="28"/>
        <end position="47"/>
    </location>
</feature>
<organism evidence="4 5">
    <name type="scientific">Bacillus cereus</name>
    <dbReference type="NCBI Taxonomy" id="1396"/>
    <lineage>
        <taxon>Bacteria</taxon>
        <taxon>Bacillati</taxon>
        <taxon>Bacillota</taxon>
        <taxon>Bacilli</taxon>
        <taxon>Bacillales</taxon>
        <taxon>Bacillaceae</taxon>
        <taxon>Bacillus</taxon>
        <taxon>Bacillus cereus group</taxon>
    </lineage>
</organism>
<dbReference type="AlphaFoldDB" id="A0A9X6UIE5"/>
<reference evidence="4 5" key="1">
    <citation type="submission" date="2017-09" db="EMBL/GenBank/DDBJ databases">
        <title>Large-scale bioinformatics analysis of Bacillus genomes uncovers conserved roles of natural products in bacterial physiology.</title>
        <authorList>
            <consortium name="Agbiome Team Llc"/>
            <person name="Bleich R.M."/>
            <person name="Kirk G.J."/>
            <person name="Santa Maria K.C."/>
            <person name="Allen S.E."/>
            <person name="Farag S."/>
            <person name="Shank E.A."/>
            <person name="Bowers A."/>
        </authorList>
    </citation>
    <scope>NUCLEOTIDE SEQUENCE [LARGE SCALE GENOMIC DNA]</scope>
    <source>
        <strain evidence="4 5">AFS006334</strain>
    </source>
</reference>
<proteinExistence type="predicted"/>
<feature type="transmembrane region" description="Helical" evidence="3">
    <location>
        <begin position="53"/>
        <end position="81"/>
    </location>
</feature>
<accession>A0A9X6UIE5</accession>
<name>A0A9X6UIE5_BACCE</name>
<feature type="compositionally biased region" description="Gly residues" evidence="2">
    <location>
        <begin position="207"/>
        <end position="216"/>
    </location>
</feature>